<sequence>MSTSGNSPEDIDEVRQRLMASSNYNEMVGRIEGNSPFLEAGDKGSAKEGEESPILPVLRQTVRVVVDVAITLVPVVLVVTYAKLPPPLLEALGSAATTIKGSPLEPVLEALPWEPAVVLKWAAQGGVAVLLSPVTDRLVVSPAIHQWVQAKLRSLSS</sequence>
<reference evidence="1 2" key="1">
    <citation type="journal article" date="2010" name="Nature">
        <title>The Ectocarpus genome and the independent evolution of multicellularity in brown algae.</title>
        <authorList>
            <person name="Cock J.M."/>
            <person name="Sterck L."/>
            <person name="Rouze P."/>
            <person name="Scornet D."/>
            <person name="Allen A.E."/>
            <person name="Amoutzias G."/>
            <person name="Anthouard V."/>
            <person name="Artiguenave F."/>
            <person name="Aury J.M."/>
            <person name="Badger J.H."/>
            <person name="Beszteri B."/>
            <person name="Billiau K."/>
            <person name="Bonnet E."/>
            <person name="Bothwell J.H."/>
            <person name="Bowler C."/>
            <person name="Boyen C."/>
            <person name="Brownlee C."/>
            <person name="Carrano C.J."/>
            <person name="Charrier B."/>
            <person name="Cho G.Y."/>
            <person name="Coelho S.M."/>
            <person name="Collen J."/>
            <person name="Corre E."/>
            <person name="Da Silva C."/>
            <person name="Delage L."/>
            <person name="Delaroque N."/>
            <person name="Dittami S.M."/>
            <person name="Doulbeau S."/>
            <person name="Elias M."/>
            <person name="Farnham G."/>
            <person name="Gachon C.M."/>
            <person name="Gschloessl B."/>
            <person name="Heesch S."/>
            <person name="Jabbari K."/>
            <person name="Jubin C."/>
            <person name="Kawai H."/>
            <person name="Kimura K."/>
            <person name="Kloareg B."/>
            <person name="Kupper F.C."/>
            <person name="Lang D."/>
            <person name="Le Bail A."/>
            <person name="Leblanc C."/>
            <person name="Lerouge P."/>
            <person name="Lohr M."/>
            <person name="Lopez P.J."/>
            <person name="Martens C."/>
            <person name="Maumus F."/>
            <person name="Michel G."/>
            <person name="Miranda-Saavedra D."/>
            <person name="Morales J."/>
            <person name="Moreau H."/>
            <person name="Motomura T."/>
            <person name="Nagasato C."/>
            <person name="Napoli C.A."/>
            <person name="Nelson D.R."/>
            <person name="Nyvall-Collen P."/>
            <person name="Peters A.F."/>
            <person name="Pommier C."/>
            <person name="Potin P."/>
            <person name="Poulain J."/>
            <person name="Quesneville H."/>
            <person name="Read B."/>
            <person name="Rensing S.A."/>
            <person name="Ritter A."/>
            <person name="Rousvoal S."/>
            <person name="Samanta M."/>
            <person name="Samson G."/>
            <person name="Schroeder D.C."/>
            <person name="Segurens B."/>
            <person name="Strittmatter M."/>
            <person name="Tonon T."/>
            <person name="Tregear J.W."/>
            <person name="Valentin K."/>
            <person name="von Dassow P."/>
            <person name="Yamagishi T."/>
            <person name="Van de Peer Y."/>
            <person name="Wincker P."/>
        </authorList>
    </citation>
    <scope>NUCLEOTIDE SEQUENCE [LARGE SCALE GENOMIC DNA]</scope>
    <source>
        <strain evidence="2">Ec32 / CCAP1310/4</strain>
    </source>
</reference>
<organism evidence="1 2">
    <name type="scientific">Ectocarpus siliculosus</name>
    <name type="common">Brown alga</name>
    <name type="synonym">Conferva siliculosa</name>
    <dbReference type="NCBI Taxonomy" id="2880"/>
    <lineage>
        <taxon>Eukaryota</taxon>
        <taxon>Sar</taxon>
        <taxon>Stramenopiles</taxon>
        <taxon>Ochrophyta</taxon>
        <taxon>PX clade</taxon>
        <taxon>Phaeophyceae</taxon>
        <taxon>Ectocarpales</taxon>
        <taxon>Ectocarpaceae</taxon>
        <taxon>Ectocarpus</taxon>
    </lineage>
</organism>
<keyword evidence="2" id="KW-1185">Reference proteome</keyword>
<evidence type="ECO:0000313" key="2">
    <source>
        <dbReference type="Proteomes" id="UP000002630"/>
    </source>
</evidence>
<evidence type="ECO:0000313" key="1">
    <source>
        <dbReference type="EMBL" id="CBN77485.1"/>
    </source>
</evidence>
<protein>
    <submittedName>
        <fullName evidence="1">Uncharacterized protein</fullName>
    </submittedName>
</protein>
<dbReference type="InParanoid" id="D8LQA5"/>
<dbReference type="Proteomes" id="UP000002630">
    <property type="component" value="Linkage Group LG27"/>
</dbReference>
<name>D8LQA5_ECTSI</name>
<accession>D8LQA5</accession>
<dbReference type="EMBL" id="FN649752">
    <property type="protein sequence ID" value="CBN77485.1"/>
    <property type="molecule type" value="Genomic_DNA"/>
</dbReference>
<dbReference type="OrthoDB" id="10345632at2759"/>
<gene>
    <name evidence="1" type="ORF">Esi_0059_0126</name>
</gene>
<dbReference type="AlphaFoldDB" id="D8LQA5"/>
<proteinExistence type="predicted"/>
<dbReference type="EMBL" id="FN648807">
    <property type="protein sequence ID" value="CBN77485.1"/>
    <property type="molecule type" value="Genomic_DNA"/>
</dbReference>